<sequence>MHSFLLRGNAVLTFALTVLAVACVLASLTDTLHSSKPEVNVEILSVDAFGRNPGGNDEVVLTLHISADLQSVFTWNTKQLFVFLAAEYESSKNVLNQISIWDSIIQSKEDAKIQRRTRNKYSFVDQGSNLRGKDFNLTLHWNIMPVTGAMFSEKRVLTGFRLPKNYM</sequence>
<comment type="similarity">
    <text evidence="2 9">Belongs to the SPCS3 family.</text>
</comment>
<evidence type="ECO:0000256" key="9">
    <source>
        <dbReference type="PIRNR" id="PIRNR016089"/>
    </source>
</evidence>
<evidence type="ECO:0000256" key="3">
    <source>
        <dbReference type="ARBA" id="ARBA00022692"/>
    </source>
</evidence>
<organism evidence="12">
    <name type="scientific">Selaginella moellendorffii</name>
    <name type="common">Spikemoss</name>
    <dbReference type="NCBI Taxonomy" id="88036"/>
    <lineage>
        <taxon>Eukaryota</taxon>
        <taxon>Viridiplantae</taxon>
        <taxon>Streptophyta</taxon>
        <taxon>Embryophyta</taxon>
        <taxon>Tracheophyta</taxon>
        <taxon>Lycopodiopsida</taxon>
        <taxon>Selaginellales</taxon>
        <taxon>Selaginellaceae</taxon>
        <taxon>Selaginella</taxon>
    </lineage>
</organism>
<dbReference type="GO" id="GO:0045047">
    <property type="term" value="P:protein targeting to ER"/>
    <property type="evidence" value="ECO:0000318"/>
    <property type="project" value="GO_Central"/>
</dbReference>
<evidence type="ECO:0000256" key="10">
    <source>
        <dbReference type="SAM" id="SignalP"/>
    </source>
</evidence>
<dbReference type="Pfam" id="PF04573">
    <property type="entry name" value="SPC22"/>
    <property type="match status" value="1"/>
</dbReference>
<feature type="chain" id="PRO_5003122246" description="Signal peptidase complex subunit 3" evidence="10">
    <location>
        <begin position="27"/>
        <end position="167"/>
    </location>
</feature>
<evidence type="ECO:0000256" key="1">
    <source>
        <dbReference type="ARBA" id="ARBA00004648"/>
    </source>
</evidence>
<keyword evidence="5 9" id="KW-0735">Signal-anchor</keyword>
<accession>D8RYT4</accession>
<name>D8RYT4_SELML</name>
<dbReference type="PROSITE" id="PS51257">
    <property type="entry name" value="PROKAR_LIPOPROTEIN"/>
    <property type="match status" value="1"/>
</dbReference>
<dbReference type="Proteomes" id="UP000001514">
    <property type="component" value="Unassembled WGS sequence"/>
</dbReference>
<dbReference type="STRING" id="88036.D8RYT4"/>
<evidence type="ECO:0000313" key="12">
    <source>
        <dbReference type="Proteomes" id="UP000001514"/>
    </source>
</evidence>
<dbReference type="GO" id="GO:0005787">
    <property type="term" value="C:signal peptidase complex"/>
    <property type="evidence" value="ECO:0000318"/>
    <property type="project" value="GO_Central"/>
</dbReference>
<feature type="signal peptide" evidence="10">
    <location>
        <begin position="1"/>
        <end position="26"/>
    </location>
</feature>
<dbReference type="EMBL" id="GL377595">
    <property type="protein sequence ID" value="EFJ22489.1"/>
    <property type="molecule type" value="Genomic_DNA"/>
</dbReference>
<evidence type="ECO:0000256" key="5">
    <source>
        <dbReference type="ARBA" id="ARBA00022968"/>
    </source>
</evidence>
<evidence type="ECO:0000256" key="6">
    <source>
        <dbReference type="ARBA" id="ARBA00022989"/>
    </source>
</evidence>
<gene>
    <name evidence="11" type="ORF">SELMODRAFT_151128</name>
</gene>
<dbReference type="GO" id="GO:0006465">
    <property type="term" value="P:signal peptide processing"/>
    <property type="evidence" value="ECO:0000318"/>
    <property type="project" value="GO_Central"/>
</dbReference>
<dbReference type="AlphaFoldDB" id="D8RYT4"/>
<dbReference type="KEGG" id="smo:SELMODRAFT_151128"/>
<evidence type="ECO:0000256" key="4">
    <source>
        <dbReference type="ARBA" id="ARBA00022824"/>
    </source>
</evidence>
<evidence type="ECO:0000313" key="11">
    <source>
        <dbReference type="EMBL" id="EFJ22489.1"/>
    </source>
</evidence>
<keyword evidence="3 9" id="KW-0812">Transmembrane</keyword>
<dbReference type="FunCoup" id="D8RYT4">
    <property type="interactions" value="3337"/>
</dbReference>
<evidence type="ECO:0000256" key="7">
    <source>
        <dbReference type="ARBA" id="ARBA00023136"/>
    </source>
</evidence>
<dbReference type="PANTHER" id="PTHR12804">
    <property type="entry name" value="MICROSOMAL SIGNAL PEPTIDASE 23 KD SUBUNIT SPC22/23"/>
    <property type="match status" value="1"/>
</dbReference>
<protein>
    <recommendedName>
        <fullName evidence="8 9">Signal peptidase complex subunit 3</fullName>
    </recommendedName>
    <alternativeName>
        <fullName evidence="9">Microsomal signal peptidase 22 kDa subunit</fullName>
    </alternativeName>
</protein>
<dbReference type="OMA" id="MCAIASI"/>
<dbReference type="InterPro" id="IPR007653">
    <property type="entry name" value="SPC3"/>
</dbReference>
<dbReference type="eggNOG" id="KOG3372">
    <property type="taxonomic scope" value="Eukaryota"/>
</dbReference>
<keyword evidence="12" id="KW-1185">Reference proteome</keyword>
<proteinExistence type="inferred from homology"/>
<keyword evidence="10" id="KW-0732">Signal</keyword>
<comment type="subcellular location">
    <subcellularLocation>
        <location evidence="1">Endoplasmic reticulum membrane</location>
        <topology evidence="1">Single-pass type II membrane protein</topology>
    </subcellularLocation>
</comment>
<evidence type="ECO:0000256" key="8">
    <source>
        <dbReference type="ARBA" id="ARBA00029556"/>
    </source>
</evidence>
<comment type="function">
    <text evidence="9">Essential component of the signal peptidase complex (SPC) which catalyzes the cleavage of N-terminal signal sequences from nascent proteins as they are translocated into the lumen of the endoplasmic reticulum. Essential for the SPC catalytic activity, possibly by stabilizing and positioning the active center of the complex close to the lumenal surface.</text>
</comment>
<keyword evidence="4 9" id="KW-0256">Endoplasmic reticulum</keyword>
<dbReference type="Gramene" id="EFJ22489">
    <property type="protein sequence ID" value="EFJ22489"/>
    <property type="gene ID" value="SELMODRAFT_151128"/>
</dbReference>
<dbReference type="InParanoid" id="D8RYT4"/>
<dbReference type="HOGENOM" id="CLU_068714_1_0_1"/>
<keyword evidence="7 9" id="KW-0472">Membrane</keyword>
<dbReference type="OrthoDB" id="10261524at2759"/>
<reference evidence="11 12" key="1">
    <citation type="journal article" date="2011" name="Science">
        <title>The Selaginella genome identifies genetic changes associated with the evolution of vascular plants.</title>
        <authorList>
            <person name="Banks J.A."/>
            <person name="Nishiyama T."/>
            <person name="Hasebe M."/>
            <person name="Bowman J.L."/>
            <person name="Gribskov M."/>
            <person name="dePamphilis C."/>
            <person name="Albert V.A."/>
            <person name="Aono N."/>
            <person name="Aoyama T."/>
            <person name="Ambrose B.A."/>
            <person name="Ashton N.W."/>
            <person name="Axtell M.J."/>
            <person name="Barker E."/>
            <person name="Barker M.S."/>
            <person name="Bennetzen J.L."/>
            <person name="Bonawitz N.D."/>
            <person name="Chapple C."/>
            <person name="Cheng C."/>
            <person name="Correa L.G."/>
            <person name="Dacre M."/>
            <person name="DeBarry J."/>
            <person name="Dreyer I."/>
            <person name="Elias M."/>
            <person name="Engstrom E.M."/>
            <person name="Estelle M."/>
            <person name="Feng L."/>
            <person name="Finet C."/>
            <person name="Floyd S.K."/>
            <person name="Frommer W.B."/>
            <person name="Fujita T."/>
            <person name="Gramzow L."/>
            <person name="Gutensohn M."/>
            <person name="Harholt J."/>
            <person name="Hattori M."/>
            <person name="Heyl A."/>
            <person name="Hirai T."/>
            <person name="Hiwatashi Y."/>
            <person name="Ishikawa M."/>
            <person name="Iwata M."/>
            <person name="Karol K.G."/>
            <person name="Koehler B."/>
            <person name="Kolukisaoglu U."/>
            <person name="Kubo M."/>
            <person name="Kurata T."/>
            <person name="Lalonde S."/>
            <person name="Li K."/>
            <person name="Li Y."/>
            <person name="Litt A."/>
            <person name="Lyons E."/>
            <person name="Manning G."/>
            <person name="Maruyama T."/>
            <person name="Michael T.P."/>
            <person name="Mikami K."/>
            <person name="Miyazaki S."/>
            <person name="Morinaga S."/>
            <person name="Murata T."/>
            <person name="Mueller-Roeber B."/>
            <person name="Nelson D.R."/>
            <person name="Obara M."/>
            <person name="Oguri Y."/>
            <person name="Olmstead R.G."/>
            <person name="Onodera N."/>
            <person name="Petersen B.L."/>
            <person name="Pils B."/>
            <person name="Prigge M."/>
            <person name="Rensing S.A."/>
            <person name="Riano-Pachon D.M."/>
            <person name="Roberts A.W."/>
            <person name="Sato Y."/>
            <person name="Scheller H.V."/>
            <person name="Schulz B."/>
            <person name="Schulz C."/>
            <person name="Shakirov E.V."/>
            <person name="Shibagaki N."/>
            <person name="Shinohara N."/>
            <person name="Shippen D.E."/>
            <person name="Soerensen I."/>
            <person name="Sotooka R."/>
            <person name="Sugimoto N."/>
            <person name="Sugita M."/>
            <person name="Sumikawa N."/>
            <person name="Tanurdzic M."/>
            <person name="Theissen G."/>
            <person name="Ulvskov P."/>
            <person name="Wakazuki S."/>
            <person name="Weng J.K."/>
            <person name="Willats W.W."/>
            <person name="Wipf D."/>
            <person name="Wolf P.G."/>
            <person name="Yang L."/>
            <person name="Zimmer A.D."/>
            <person name="Zhu Q."/>
            <person name="Mitros T."/>
            <person name="Hellsten U."/>
            <person name="Loque D."/>
            <person name="Otillar R."/>
            <person name="Salamov A."/>
            <person name="Schmutz J."/>
            <person name="Shapiro H."/>
            <person name="Lindquist E."/>
            <person name="Lucas S."/>
            <person name="Rokhsar D."/>
            <person name="Grigoriev I.V."/>
        </authorList>
    </citation>
    <scope>NUCLEOTIDE SEQUENCE [LARGE SCALE GENOMIC DNA]</scope>
</reference>
<dbReference type="PANTHER" id="PTHR12804:SF0">
    <property type="entry name" value="SIGNAL PEPTIDASE COMPLEX SUBUNIT 3"/>
    <property type="match status" value="1"/>
</dbReference>
<evidence type="ECO:0000256" key="2">
    <source>
        <dbReference type="ARBA" id="ARBA00009289"/>
    </source>
</evidence>
<dbReference type="PIRSF" id="PIRSF016089">
    <property type="entry name" value="SPC22"/>
    <property type="match status" value="1"/>
</dbReference>
<keyword evidence="6 9" id="KW-1133">Transmembrane helix</keyword>